<dbReference type="AlphaFoldDB" id="W1IX18"/>
<proteinExistence type="predicted"/>
<dbReference type="InterPro" id="IPR003615">
    <property type="entry name" value="HNH_nuc"/>
</dbReference>
<dbReference type="GO" id="GO:0008270">
    <property type="term" value="F:zinc ion binding"/>
    <property type="evidence" value="ECO:0007669"/>
    <property type="project" value="InterPro"/>
</dbReference>
<name>W1IX18_9GAMM</name>
<evidence type="ECO:0000313" key="3">
    <source>
        <dbReference type="Proteomes" id="UP000019197"/>
    </source>
</evidence>
<gene>
    <name evidence="2" type="ORF">XCR1_1660004</name>
</gene>
<dbReference type="Proteomes" id="UP000019197">
    <property type="component" value="Unassembled WGS sequence"/>
</dbReference>
<dbReference type="GO" id="GO:0003676">
    <property type="term" value="F:nucleic acid binding"/>
    <property type="evidence" value="ECO:0007669"/>
    <property type="project" value="InterPro"/>
</dbReference>
<evidence type="ECO:0000313" key="2">
    <source>
        <dbReference type="EMBL" id="CDL82368.1"/>
    </source>
</evidence>
<dbReference type="GO" id="GO:0004519">
    <property type="term" value="F:endonuclease activity"/>
    <property type="evidence" value="ECO:0007669"/>
    <property type="project" value="InterPro"/>
</dbReference>
<protein>
    <recommendedName>
        <fullName evidence="1">HNH nuclease domain-containing protein</fullName>
    </recommendedName>
</protein>
<organism evidence="2 3">
    <name type="scientific">Xenorhabdus cabanillasii JM26</name>
    <dbReference type="NCBI Taxonomy" id="1427517"/>
    <lineage>
        <taxon>Bacteria</taxon>
        <taxon>Pseudomonadati</taxon>
        <taxon>Pseudomonadota</taxon>
        <taxon>Gammaproteobacteria</taxon>
        <taxon>Enterobacterales</taxon>
        <taxon>Morganellaceae</taxon>
        <taxon>Xenorhabdus</taxon>
    </lineage>
</organism>
<dbReference type="OrthoDB" id="9816185at2"/>
<dbReference type="CDD" id="cd00085">
    <property type="entry name" value="HNHc"/>
    <property type="match status" value="1"/>
</dbReference>
<feature type="domain" description="HNH nuclease" evidence="1">
    <location>
        <begin position="40"/>
        <end position="98"/>
    </location>
</feature>
<dbReference type="Gene3D" id="1.10.30.50">
    <property type="match status" value="1"/>
</dbReference>
<evidence type="ECO:0000259" key="1">
    <source>
        <dbReference type="SMART" id="SM00507"/>
    </source>
</evidence>
<sequence length="216" mass="25357">MINEIIYSEQSSRRILEKMEEENFCGGSWGDDDLEVVRREIKDFYIREQKHTCAYCKQEIRSNHGRHWDIEHIISRESVHEFMFEPKNLCVSCPECNQRKGSNKVTHSKARKKLPLNSLDYFIVHPHLDNYEDHIEPVKIGEFYFSKSEKGEKTISICGLNRFYEFAGYNQAVTTDNQILQFANLLSDTTNENQRKSLLREIATVALRQLTNETSD</sequence>
<dbReference type="SMART" id="SM00507">
    <property type="entry name" value="HNHc"/>
    <property type="match status" value="1"/>
</dbReference>
<reference evidence="2 3" key="1">
    <citation type="submission" date="2013-11" db="EMBL/GenBank/DDBJ databases">
        <title>Draft genome sequence and annotation of the entomopathogenic bacterium, Xenorhabdus cabanillasi strain JM26.</title>
        <authorList>
            <person name="Gualtieri M."/>
            <person name="Ogier J.C."/>
            <person name="Pages S."/>
            <person name="Givaudan A."/>
            <person name="Gaudriault S."/>
        </authorList>
    </citation>
    <scope>NUCLEOTIDE SEQUENCE [LARGE SCALE GENOMIC DNA]</scope>
    <source>
        <strain evidence="2 3">JM26</strain>
    </source>
</reference>
<accession>W1IX18</accession>
<comment type="caution">
    <text evidence="2">The sequence shown here is derived from an EMBL/GenBank/DDBJ whole genome shotgun (WGS) entry which is preliminary data.</text>
</comment>
<dbReference type="RefSeq" id="WP_038262783.1">
    <property type="nucleotide sequence ID" value="NZ_CAWLVK010000075.1"/>
</dbReference>
<dbReference type="Pfam" id="PF01844">
    <property type="entry name" value="HNH"/>
    <property type="match status" value="1"/>
</dbReference>
<dbReference type="InterPro" id="IPR002711">
    <property type="entry name" value="HNH"/>
</dbReference>
<dbReference type="EMBL" id="CBXE010000075">
    <property type="protein sequence ID" value="CDL82368.1"/>
    <property type="molecule type" value="Genomic_DNA"/>
</dbReference>